<dbReference type="Proteomes" id="UP000014701">
    <property type="component" value="Segment"/>
</dbReference>
<gene>
    <name evidence="2" type="primary">orf69b</name>
</gene>
<dbReference type="KEGG" id="vg:16511416"/>
<evidence type="ECO:0000313" key="2">
    <source>
        <dbReference type="EMBL" id="BAN59583.1"/>
    </source>
</evidence>
<reference evidence="2 3" key="1">
    <citation type="submission" date="2013-02" db="EMBL/GenBank/DDBJ databases">
        <title>phiNIT1 genome sequensing.</title>
        <authorList>
            <person name="Ozaki T."/>
            <person name="Kaneko J."/>
        </authorList>
    </citation>
    <scope>NUCLEOTIDE SEQUENCE [LARGE SCALE GENOMIC DNA]</scope>
    <source>
        <strain evidence="2">PhiNIT1</strain>
    </source>
</reference>
<feature type="coiled-coil region" evidence="1">
    <location>
        <begin position="25"/>
        <end position="66"/>
    </location>
</feature>
<organism evidence="2 3">
    <name type="scientific">Bacillus phage phiNIT1</name>
    <dbReference type="NCBI Taxonomy" id="207656"/>
    <lineage>
        <taxon>Viruses</taxon>
        <taxon>Duplodnaviria</taxon>
        <taxon>Heunggongvirae</taxon>
        <taxon>Uroviricota</taxon>
        <taxon>Caudoviricetes</taxon>
        <taxon>Herelleviridae</taxon>
        <taxon>Bastillevirinae</taxon>
        <taxon>Nitunavirus</taxon>
        <taxon>Nitunavirus NIT1</taxon>
    </lineage>
</organism>
<dbReference type="RefSeq" id="YP_008318351.1">
    <property type="nucleotide sequence ID" value="NC_021856.1"/>
</dbReference>
<dbReference type="OrthoDB" id="37448at10239"/>
<dbReference type="GeneID" id="16511416"/>
<dbReference type="EMBL" id="AP013029">
    <property type="protein sequence ID" value="BAN59583.1"/>
    <property type="molecule type" value="Genomic_DNA"/>
</dbReference>
<evidence type="ECO:0000256" key="1">
    <source>
        <dbReference type="SAM" id="Coils"/>
    </source>
</evidence>
<keyword evidence="3" id="KW-1185">Reference proteome</keyword>
<keyword evidence="1" id="KW-0175">Coiled coil</keyword>
<name>S6ANJ2_9CAUD</name>
<evidence type="ECO:0000313" key="3">
    <source>
        <dbReference type="Proteomes" id="UP000014701"/>
    </source>
</evidence>
<proteinExistence type="predicted"/>
<sequence>MPEINKENVEKVENSRNPVNYNYVLQEYQQTISQLTSELVYLKARVRTLEDELQESNDSEEKTEHRLKK</sequence>
<accession>S6ANJ2</accession>
<protein>
    <submittedName>
        <fullName evidence="2">Uncharacterized protein</fullName>
    </submittedName>
</protein>